<name>A0A383CNC0_9ZZZZ</name>
<dbReference type="EMBL" id="UINC01210187">
    <property type="protein sequence ID" value="SVE33533.1"/>
    <property type="molecule type" value="Genomic_DNA"/>
</dbReference>
<evidence type="ECO:0000256" key="1">
    <source>
        <dbReference type="SAM" id="Phobius"/>
    </source>
</evidence>
<gene>
    <name evidence="2" type="ORF">METZ01_LOCUS486387</name>
</gene>
<organism evidence="2">
    <name type="scientific">marine metagenome</name>
    <dbReference type="NCBI Taxonomy" id="408172"/>
    <lineage>
        <taxon>unclassified sequences</taxon>
        <taxon>metagenomes</taxon>
        <taxon>ecological metagenomes</taxon>
    </lineage>
</organism>
<evidence type="ECO:0000313" key="2">
    <source>
        <dbReference type="EMBL" id="SVE33533.1"/>
    </source>
</evidence>
<keyword evidence="1" id="KW-0472">Membrane</keyword>
<feature type="non-terminal residue" evidence="2">
    <location>
        <position position="76"/>
    </location>
</feature>
<feature type="transmembrane region" description="Helical" evidence="1">
    <location>
        <begin position="56"/>
        <end position="74"/>
    </location>
</feature>
<protein>
    <submittedName>
        <fullName evidence="2">Uncharacterized protein</fullName>
    </submittedName>
</protein>
<proteinExistence type="predicted"/>
<dbReference type="AlphaFoldDB" id="A0A383CNC0"/>
<feature type="transmembrane region" description="Helical" evidence="1">
    <location>
        <begin position="25"/>
        <end position="44"/>
    </location>
</feature>
<accession>A0A383CNC0</accession>
<sequence>MLKLLFDIGEDETVQDFHFSIQQDYWAIAWLCFFGLLFYAVYLYRSESWLSRNRRLVMGGSYVLAGLLLVFLLLQP</sequence>
<keyword evidence="1" id="KW-1133">Transmembrane helix</keyword>
<reference evidence="2" key="1">
    <citation type="submission" date="2018-05" db="EMBL/GenBank/DDBJ databases">
        <authorList>
            <person name="Lanie J.A."/>
            <person name="Ng W.-L."/>
            <person name="Kazmierczak K.M."/>
            <person name="Andrzejewski T.M."/>
            <person name="Davidsen T.M."/>
            <person name="Wayne K.J."/>
            <person name="Tettelin H."/>
            <person name="Glass J.I."/>
            <person name="Rusch D."/>
            <person name="Podicherti R."/>
            <person name="Tsui H.-C.T."/>
            <person name="Winkler M.E."/>
        </authorList>
    </citation>
    <scope>NUCLEOTIDE SEQUENCE</scope>
</reference>
<keyword evidence="1" id="KW-0812">Transmembrane</keyword>